<proteinExistence type="predicted"/>
<dbReference type="AlphaFoldDB" id="A0A942E5X7"/>
<dbReference type="GO" id="GO:0006629">
    <property type="term" value="P:lipid metabolic process"/>
    <property type="evidence" value="ECO:0007669"/>
    <property type="project" value="InterPro"/>
</dbReference>
<dbReference type="InterPro" id="IPR017946">
    <property type="entry name" value="PLC-like_Pdiesterase_TIM-brl"/>
</dbReference>
<dbReference type="PROSITE" id="PS51704">
    <property type="entry name" value="GP_PDE"/>
    <property type="match status" value="1"/>
</dbReference>
<evidence type="ECO:0000259" key="1">
    <source>
        <dbReference type="PROSITE" id="PS51704"/>
    </source>
</evidence>
<reference evidence="2" key="1">
    <citation type="submission" date="2021-04" db="EMBL/GenBank/DDBJ databases">
        <title>Devosia litorisediminis sp. nov., isolated from a sand dune.</title>
        <authorList>
            <person name="Park S."/>
            <person name="Yoon J.-H."/>
        </authorList>
    </citation>
    <scope>NUCLEOTIDE SEQUENCE</scope>
    <source>
        <strain evidence="2">BSSL-BM10</strain>
    </source>
</reference>
<comment type="caution">
    <text evidence="2">The sequence shown here is derived from an EMBL/GenBank/DDBJ whole genome shotgun (WGS) entry which is preliminary data.</text>
</comment>
<dbReference type="RefSeq" id="WP_212657648.1">
    <property type="nucleotide sequence ID" value="NZ_JAGXTP010000001.1"/>
</dbReference>
<name>A0A942E5X7_9HYPH</name>
<dbReference type="SUPFAM" id="SSF51695">
    <property type="entry name" value="PLC-like phosphodiesterases"/>
    <property type="match status" value="1"/>
</dbReference>
<feature type="domain" description="GP-PDE" evidence="1">
    <location>
        <begin position="1"/>
        <end position="240"/>
    </location>
</feature>
<evidence type="ECO:0000313" key="2">
    <source>
        <dbReference type="EMBL" id="MBS3848072.1"/>
    </source>
</evidence>
<gene>
    <name evidence="2" type="ORF">KD146_05105</name>
</gene>
<dbReference type="Gene3D" id="3.20.20.190">
    <property type="entry name" value="Phosphatidylinositol (PI) phosphodiesterase"/>
    <property type="match status" value="1"/>
</dbReference>
<dbReference type="InterPro" id="IPR030395">
    <property type="entry name" value="GP_PDE_dom"/>
</dbReference>
<dbReference type="Proteomes" id="UP000678281">
    <property type="component" value="Unassembled WGS sequence"/>
</dbReference>
<dbReference type="Pfam" id="PF03009">
    <property type="entry name" value="GDPD"/>
    <property type="match status" value="1"/>
</dbReference>
<dbReference type="PANTHER" id="PTHR46211:SF14">
    <property type="entry name" value="GLYCEROPHOSPHODIESTER PHOSPHODIESTERASE"/>
    <property type="match status" value="1"/>
</dbReference>
<keyword evidence="3" id="KW-1185">Reference proteome</keyword>
<dbReference type="EMBL" id="JAGXTP010000001">
    <property type="protein sequence ID" value="MBS3848072.1"/>
    <property type="molecule type" value="Genomic_DNA"/>
</dbReference>
<evidence type="ECO:0000313" key="3">
    <source>
        <dbReference type="Proteomes" id="UP000678281"/>
    </source>
</evidence>
<sequence length="240" mass="25548">MRIIAHRGFSAGFAENTTQSWDAALAAGAFAIETDIRFSSDGVGVCAHDADLARLFQRPEQVSALPYAELAKLENADGARIALLSDVLSYVRDGNRVLLDLKEETPQALDRLWQTISAEVPATLRPLLIAGCHSLEAVRFFCAQGETSILGFIPSPEQAEAFWHAGARSIRLWENDASPALVKRLRSLGAEVWVTSGGHGTGLAGGDHTGTDIAQLAQSGVSGLLVNDVAMATRRAEALA</sequence>
<protein>
    <recommendedName>
        <fullName evidence="1">GP-PDE domain-containing protein</fullName>
    </recommendedName>
</protein>
<organism evidence="2 3">
    <name type="scientific">Devosia litorisediminis</name>
    <dbReference type="NCBI Taxonomy" id="2829817"/>
    <lineage>
        <taxon>Bacteria</taxon>
        <taxon>Pseudomonadati</taxon>
        <taxon>Pseudomonadota</taxon>
        <taxon>Alphaproteobacteria</taxon>
        <taxon>Hyphomicrobiales</taxon>
        <taxon>Devosiaceae</taxon>
        <taxon>Devosia</taxon>
    </lineage>
</organism>
<accession>A0A942E5X7</accession>
<dbReference type="GO" id="GO:0008081">
    <property type="term" value="F:phosphoric diester hydrolase activity"/>
    <property type="evidence" value="ECO:0007669"/>
    <property type="project" value="InterPro"/>
</dbReference>
<dbReference type="PANTHER" id="PTHR46211">
    <property type="entry name" value="GLYCEROPHOSPHORYL DIESTER PHOSPHODIESTERASE"/>
    <property type="match status" value="1"/>
</dbReference>